<keyword evidence="5" id="KW-0677">Repeat</keyword>
<dbReference type="Proteomes" id="UP000306402">
    <property type="component" value="Unassembled WGS sequence"/>
</dbReference>
<dbReference type="InterPro" id="IPR003593">
    <property type="entry name" value="AAA+_ATPase"/>
</dbReference>
<evidence type="ECO:0000313" key="11">
    <source>
        <dbReference type="EMBL" id="TLV03214.1"/>
    </source>
</evidence>
<dbReference type="InterPro" id="IPR027417">
    <property type="entry name" value="P-loop_NTPase"/>
</dbReference>
<accession>A0A5R9L3Q8</accession>
<dbReference type="Pfam" id="PF00005">
    <property type="entry name" value="ABC_tran"/>
    <property type="match status" value="2"/>
</dbReference>
<evidence type="ECO:0000256" key="5">
    <source>
        <dbReference type="ARBA" id="ARBA00022737"/>
    </source>
</evidence>
<evidence type="ECO:0000256" key="1">
    <source>
        <dbReference type="ARBA" id="ARBA00004202"/>
    </source>
</evidence>
<evidence type="ECO:0000259" key="10">
    <source>
        <dbReference type="PROSITE" id="PS50893"/>
    </source>
</evidence>
<comment type="caution">
    <text evidence="11">The sequence shown here is derived from an EMBL/GenBank/DDBJ whole genome shotgun (WGS) entry which is preliminary data.</text>
</comment>
<dbReference type="GO" id="GO:0005886">
    <property type="term" value="C:plasma membrane"/>
    <property type="evidence" value="ECO:0007669"/>
    <property type="project" value="UniProtKB-SubCell"/>
</dbReference>
<evidence type="ECO:0000256" key="8">
    <source>
        <dbReference type="ARBA" id="ARBA00022967"/>
    </source>
</evidence>
<dbReference type="PANTHER" id="PTHR43790">
    <property type="entry name" value="CARBOHYDRATE TRANSPORT ATP-BINDING PROTEIN MG119-RELATED"/>
    <property type="match status" value="1"/>
</dbReference>
<keyword evidence="9" id="KW-0472">Membrane</keyword>
<organism evidence="11 12">
    <name type="scientific">Dyadobacter luticola</name>
    <dbReference type="NCBI Taxonomy" id="1979387"/>
    <lineage>
        <taxon>Bacteria</taxon>
        <taxon>Pseudomonadati</taxon>
        <taxon>Bacteroidota</taxon>
        <taxon>Cytophagia</taxon>
        <taxon>Cytophagales</taxon>
        <taxon>Spirosomataceae</taxon>
        <taxon>Dyadobacter</taxon>
    </lineage>
</organism>
<protein>
    <submittedName>
        <fullName evidence="11">Sugar ABC transporter ATP-binding protein</fullName>
    </submittedName>
</protein>
<keyword evidence="7 11" id="KW-0067">ATP-binding</keyword>
<keyword evidence="12" id="KW-1185">Reference proteome</keyword>
<dbReference type="FunFam" id="3.40.50.300:FF:000127">
    <property type="entry name" value="Ribose import ATP-binding protein RbsA"/>
    <property type="match status" value="1"/>
</dbReference>
<keyword evidence="8" id="KW-1278">Translocase</keyword>
<dbReference type="Gene3D" id="3.40.50.300">
    <property type="entry name" value="P-loop containing nucleotide triphosphate hydrolases"/>
    <property type="match status" value="2"/>
</dbReference>
<reference evidence="11 12" key="1">
    <citation type="submission" date="2019-05" db="EMBL/GenBank/DDBJ databases">
        <authorList>
            <person name="Qu J.-H."/>
        </authorList>
    </citation>
    <scope>NUCLEOTIDE SEQUENCE [LARGE SCALE GENOMIC DNA]</scope>
    <source>
        <strain evidence="11 12">T17</strain>
    </source>
</reference>
<dbReference type="InterPro" id="IPR050107">
    <property type="entry name" value="ABC_carbohydrate_import_ATPase"/>
</dbReference>
<dbReference type="PROSITE" id="PS00211">
    <property type="entry name" value="ABC_TRANSPORTER_1"/>
    <property type="match status" value="2"/>
</dbReference>
<evidence type="ECO:0000256" key="2">
    <source>
        <dbReference type="ARBA" id="ARBA00022448"/>
    </source>
</evidence>
<proteinExistence type="predicted"/>
<dbReference type="GO" id="GO:0016887">
    <property type="term" value="F:ATP hydrolysis activity"/>
    <property type="evidence" value="ECO:0007669"/>
    <property type="project" value="InterPro"/>
</dbReference>
<dbReference type="SMART" id="SM00382">
    <property type="entry name" value="AAA"/>
    <property type="match status" value="2"/>
</dbReference>
<dbReference type="CDD" id="cd03215">
    <property type="entry name" value="ABC_Carb_Monos_II"/>
    <property type="match status" value="1"/>
</dbReference>
<dbReference type="PANTHER" id="PTHR43790:SF9">
    <property type="entry name" value="GALACTOFURANOSE TRANSPORTER ATP-BINDING PROTEIN YTFR"/>
    <property type="match status" value="1"/>
</dbReference>
<dbReference type="AlphaFoldDB" id="A0A5R9L3Q8"/>
<keyword evidence="4" id="KW-0762">Sugar transport</keyword>
<dbReference type="InterPro" id="IPR003439">
    <property type="entry name" value="ABC_transporter-like_ATP-bd"/>
</dbReference>
<evidence type="ECO:0000256" key="3">
    <source>
        <dbReference type="ARBA" id="ARBA00022475"/>
    </source>
</evidence>
<dbReference type="SUPFAM" id="SSF52540">
    <property type="entry name" value="P-loop containing nucleoside triphosphate hydrolases"/>
    <property type="match status" value="2"/>
</dbReference>
<evidence type="ECO:0000256" key="7">
    <source>
        <dbReference type="ARBA" id="ARBA00022840"/>
    </source>
</evidence>
<dbReference type="InterPro" id="IPR017871">
    <property type="entry name" value="ABC_transporter-like_CS"/>
</dbReference>
<comment type="subcellular location">
    <subcellularLocation>
        <location evidence="1">Cell membrane</location>
        <topology evidence="1">Peripheral membrane protein</topology>
    </subcellularLocation>
</comment>
<feature type="domain" description="ABC transporter" evidence="10">
    <location>
        <begin position="251"/>
        <end position="489"/>
    </location>
</feature>
<keyword evidence="6" id="KW-0547">Nucleotide-binding</keyword>
<sequence length="489" mass="53235">MRLEVKGISKSFGPVKAVQNISFDLAVGEVHAICGENGAGKSTLMNILSGNLAPDAGEILLDGNVIKPKNQLHANDLGIAIVYQHLSLFDNQNVAENIFVNRFPKTKSGLIDYKAAYSGTAQLLQQLCIDPILSPDTQVSELSAGQKQMVEIAKALAKNPSVLILDEPTASISGSDTQTLFNIIRDLKNKGTSIIYISHRMEEIFEISDRVTVLKDGQMVGVAQTSTLTREILINKMVGRDIQKLERRQTLSGDTVLEVKGLSNKKLHEVSFKICKGEIVALAGLIGAGRTEIAKSIFGAMPLDAGEIYLNGQKINIQSPADAVHFKIAYVPEERKSLGLFAAMSLSENIDSINYTSDNAFWSDSKMALGRAEDFRQRLRIVSHSATQPVADLSGGNQQKVVLAKWLSTDPDLLMIDEPTHGIDIGAKFEIYELLQNLAQKGKAILLISSELQEVLAISDRILVVKNGAIVQELKTGETSEGEILQWAM</sequence>
<dbReference type="CDD" id="cd03216">
    <property type="entry name" value="ABC_Carb_Monos_I"/>
    <property type="match status" value="1"/>
</dbReference>
<dbReference type="GO" id="GO:0005524">
    <property type="term" value="F:ATP binding"/>
    <property type="evidence" value="ECO:0007669"/>
    <property type="project" value="UniProtKB-KW"/>
</dbReference>
<gene>
    <name evidence="11" type="ORF">FEN17_06280</name>
</gene>
<dbReference type="PROSITE" id="PS50893">
    <property type="entry name" value="ABC_TRANSPORTER_2"/>
    <property type="match status" value="2"/>
</dbReference>
<evidence type="ECO:0000256" key="6">
    <source>
        <dbReference type="ARBA" id="ARBA00022741"/>
    </source>
</evidence>
<evidence type="ECO:0000256" key="9">
    <source>
        <dbReference type="ARBA" id="ARBA00023136"/>
    </source>
</evidence>
<feature type="domain" description="ABC transporter" evidence="10">
    <location>
        <begin position="3"/>
        <end position="241"/>
    </location>
</feature>
<keyword evidence="3" id="KW-1003">Cell membrane</keyword>
<dbReference type="EMBL" id="VCEJ01000002">
    <property type="protein sequence ID" value="TLV03214.1"/>
    <property type="molecule type" value="Genomic_DNA"/>
</dbReference>
<evidence type="ECO:0000313" key="12">
    <source>
        <dbReference type="Proteomes" id="UP000306402"/>
    </source>
</evidence>
<name>A0A5R9L3Q8_9BACT</name>
<keyword evidence="2" id="KW-0813">Transport</keyword>
<evidence type="ECO:0000256" key="4">
    <source>
        <dbReference type="ARBA" id="ARBA00022597"/>
    </source>
</evidence>
<dbReference type="RefSeq" id="WP_138364421.1">
    <property type="nucleotide sequence ID" value="NZ_VCEJ01000002.1"/>
</dbReference>
<dbReference type="OrthoDB" id="1115710at2"/>